<evidence type="ECO:0000313" key="2">
    <source>
        <dbReference type="EMBL" id="AAK62874.1"/>
    </source>
</evidence>
<dbReference type="CDD" id="cd07404">
    <property type="entry name" value="MPP_MS158"/>
    <property type="match status" value="1"/>
</dbReference>
<feature type="domain" description="Calcineurin-like phosphoesterase" evidence="1">
    <location>
        <begin position="6"/>
        <end position="224"/>
    </location>
</feature>
<keyword evidence="2" id="KW-0614">Plasmid</keyword>
<dbReference type="PANTHER" id="PTHR37844">
    <property type="entry name" value="SER/THR PROTEIN PHOSPHATASE SUPERFAMILY (AFU_ORTHOLOGUE AFUA_1G14840)"/>
    <property type="match status" value="1"/>
</dbReference>
<accession>Q93P79</accession>
<dbReference type="Pfam" id="PF00149">
    <property type="entry name" value="Metallophos"/>
    <property type="match status" value="1"/>
</dbReference>
<dbReference type="SUPFAM" id="SSF56300">
    <property type="entry name" value="Metallo-dependent phosphatases"/>
    <property type="match status" value="1"/>
</dbReference>
<dbReference type="InterPro" id="IPR004843">
    <property type="entry name" value="Calcineurin-like_PHP"/>
</dbReference>
<name>Q93P79_9BACT</name>
<dbReference type="RefSeq" id="WP_010925666.1">
    <property type="nucleotide sequence ID" value="NC_002806.1"/>
</dbReference>
<evidence type="ECO:0000259" key="1">
    <source>
        <dbReference type="Pfam" id="PF00149"/>
    </source>
</evidence>
<dbReference type="InterPro" id="IPR029052">
    <property type="entry name" value="Metallo-depent_PP-like"/>
</dbReference>
<dbReference type="Gene3D" id="3.60.21.10">
    <property type="match status" value="1"/>
</dbReference>
<proteinExistence type="predicted"/>
<dbReference type="AlphaFoldDB" id="Q93P79"/>
<sequence length="260" mass="30431">MRLQYASDLHLEFILNKAYLEKYPLVPVGDVLLLAGDIVLLTNKQLRNNKIFDLWSSQFEQVYIIPGNHEFYNKHYPIENIFPSMEKKVRENVTYLNNKIVVHDNVRLIFSTLFTKIPASKSKQITMCLGDFHLSRFSHDSKLSLSVEEYNLAHEKCLAFLDDALQEDFDGTTVVVTHHVPYTKIFISNYPDFQYDLSDAFHVNLVDMIKKHKIDHWISGHTHINHPSIHLHDTWLHTNQLVYVETGEHKKFNPETEITI</sequence>
<reference evidence="2" key="1">
    <citation type="journal article" date="2001" name="Appl. Environ. Microbiol.">
        <title>Sequence analysis of a 101-kilobase plasmid required for agar degradation by a Microscilla isolate.</title>
        <authorList>
            <person name="Zhong Z."/>
            <person name="Toukdarian A."/>
            <person name="Helinski D."/>
            <person name="Knauf V."/>
            <person name="Sykes S."/>
            <person name="Wilkinson J.E."/>
            <person name="O'Bryne C."/>
            <person name="Shea T."/>
            <person name="DeLoughery C."/>
            <person name="Caspi R."/>
        </authorList>
    </citation>
    <scope>NUCLEOTIDE SEQUENCE</scope>
    <source>
        <strain evidence="2">PRE1</strain>
        <plasmid evidence="2">pSD15</plasmid>
    </source>
</reference>
<dbReference type="EMBL" id="AF339846">
    <property type="protein sequence ID" value="AAK62874.1"/>
    <property type="molecule type" value="Genomic_DNA"/>
</dbReference>
<dbReference type="GO" id="GO:0016787">
    <property type="term" value="F:hydrolase activity"/>
    <property type="evidence" value="ECO:0007669"/>
    <property type="project" value="InterPro"/>
</dbReference>
<protein>
    <submittedName>
        <fullName evidence="2">MS152</fullName>
    </submittedName>
</protein>
<organism evidence="2">
    <name type="scientific">Microscilla sp. PRE1</name>
    <dbReference type="NCBI Taxonomy" id="155537"/>
    <lineage>
        <taxon>Bacteria</taxon>
        <taxon>Pseudomonadati</taxon>
        <taxon>Bacteroidota</taxon>
        <taxon>Cytophagia</taxon>
        <taxon>Cytophagales</taxon>
        <taxon>Microscillaceae</taxon>
        <taxon>Microscilla</taxon>
    </lineage>
</organism>
<dbReference type="PANTHER" id="PTHR37844:SF1">
    <property type="entry name" value="CALCINEURIN-LIKE PHOSPHOESTERASE DOMAIN-CONTAINING PROTEIN"/>
    <property type="match status" value="1"/>
</dbReference>
<geneLocation type="plasmid" evidence="2">
    <name>pSD15</name>
</geneLocation>